<organism evidence="1 2">
    <name type="scientific">Stephanodiscus triporus</name>
    <dbReference type="NCBI Taxonomy" id="2934178"/>
    <lineage>
        <taxon>Eukaryota</taxon>
        <taxon>Sar</taxon>
        <taxon>Stramenopiles</taxon>
        <taxon>Ochrophyta</taxon>
        <taxon>Bacillariophyta</taxon>
        <taxon>Coscinodiscophyceae</taxon>
        <taxon>Thalassiosirophycidae</taxon>
        <taxon>Stephanodiscales</taxon>
        <taxon>Stephanodiscaceae</taxon>
        <taxon>Stephanodiscus</taxon>
    </lineage>
</organism>
<evidence type="ECO:0008006" key="3">
    <source>
        <dbReference type="Google" id="ProtNLM"/>
    </source>
</evidence>
<dbReference type="SUPFAM" id="SSF56300">
    <property type="entry name" value="Metallo-dependent phosphatases"/>
    <property type="match status" value="1"/>
</dbReference>
<keyword evidence="2" id="KW-1185">Reference proteome</keyword>
<evidence type="ECO:0000313" key="2">
    <source>
        <dbReference type="Proteomes" id="UP001530315"/>
    </source>
</evidence>
<gene>
    <name evidence="1" type="ORF">ACHAW5_010178</name>
</gene>
<protein>
    <recommendedName>
        <fullName evidence="3">Calcineurin-like phosphoesterase domain-containing protein</fullName>
    </recommendedName>
</protein>
<name>A0ABD3PMJ5_9STRA</name>
<reference evidence="1 2" key="1">
    <citation type="submission" date="2024-10" db="EMBL/GenBank/DDBJ databases">
        <title>Updated reference genomes for cyclostephanoid diatoms.</title>
        <authorList>
            <person name="Roberts W.R."/>
            <person name="Alverson A.J."/>
        </authorList>
    </citation>
    <scope>NUCLEOTIDE SEQUENCE [LARGE SCALE GENOMIC DNA]</scope>
    <source>
        <strain evidence="1 2">AJA276-08</strain>
    </source>
</reference>
<proteinExistence type="predicted"/>
<dbReference type="Proteomes" id="UP001530315">
    <property type="component" value="Unassembled WGS sequence"/>
</dbReference>
<dbReference type="InterPro" id="IPR029052">
    <property type="entry name" value="Metallo-depent_PP-like"/>
</dbReference>
<dbReference type="EMBL" id="JALLAZ020000682">
    <property type="protein sequence ID" value="KAL3789383.1"/>
    <property type="molecule type" value="Genomic_DNA"/>
</dbReference>
<accession>A0ABD3PMJ5</accession>
<dbReference type="AlphaFoldDB" id="A0ABD3PMJ5"/>
<comment type="caution">
    <text evidence="1">The sequence shown here is derived from an EMBL/GenBank/DDBJ whole genome shotgun (WGS) entry which is preliminary data.</text>
</comment>
<sequence length="325" mass="36148">MGQRENNPIDGGDDKAIGEANNSKANKQALYEANNKNEDNQLCGIWGRQLRQLDQEQMGFKFMVHVGDIKYGETPCYESSFSDVADMFSHESNAIHYDLRDSFFVPGDNEFQDCQDVDQAWKWWMKYFGNGVVPNTNGFSTLSDPNITVEYQNSTLLRPYNGGNFAFYTDGVLFVGVNQVGGGIVGDEASRVDGNYKWVKYNMDTHLSRGMRAIVVFAHASMGSARQTYFGAPFMSLLKTNAYSRIKALYIHGDGHTFSNYSPDGTNSNLTSVQVDAGQFANPIIISVLHDAVADDFSFDIDRRGGLYSGDCPAGNIDKTWSSDY</sequence>
<evidence type="ECO:0000313" key="1">
    <source>
        <dbReference type="EMBL" id="KAL3789383.1"/>
    </source>
</evidence>